<sequence>MTWVTEYADQNVWIWLTWVFGRGTKEQIRLFCCALWVIWGSQNQMIHEKKATSGRDLSHKIQSYLIELEGVRGSKITHALTETEGQDRETSREIIQFDGTFDTRNFRSASGMVVRDQ</sequence>
<dbReference type="AlphaFoldDB" id="A0A7J9CXJ3"/>
<dbReference type="EMBL" id="JABEZY010159353">
    <property type="protein sequence ID" value="MBA0753173.1"/>
    <property type="molecule type" value="Genomic_DNA"/>
</dbReference>
<organism evidence="1 2">
    <name type="scientific">Gossypium gossypioides</name>
    <name type="common">Mexican cotton</name>
    <name type="synonym">Selera gossypioides</name>
    <dbReference type="NCBI Taxonomy" id="34282"/>
    <lineage>
        <taxon>Eukaryota</taxon>
        <taxon>Viridiplantae</taxon>
        <taxon>Streptophyta</taxon>
        <taxon>Embryophyta</taxon>
        <taxon>Tracheophyta</taxon>
        <taxon>Spermatophyta</taxon>
        <taxon>Magnoliopsida</taxon>
        <taxon>eudicotyledons</taxon>
        <taxon>Gunneridae</taxon>
        <taxon>Pentapetalae</taxon>
        <taxon>rosids</taxon>
        <taxon>malvids</taxon>
        <taxon>Malvales</taxon>
        <taxon>Malvaceae</taxon>
        <taxon>Malvoideae</taxon>
        <taxon>Gossypium</taxon>
    </lineage>
</organism>
<feature type="non-terminal residue" evidence="1">
    <location>
        <position position="117"/>
    </location>
</feature>
<gene>
    <name evidence="1" type="ORF">Gogos_022373</name>
</gene>
<accession>A0A7J9CXJ3</accession>
<reference evidence="1 2" key="1">
    <citation type="journal article" date="2019" name="Genome Biol. Evol.">
        <title>Insights into the evolution of the New World diploid cottons (Gossypium, subgenus Houzingenia) based on genome sequencing.</title>
        <authorList>
            <person name="Grover C.E."/>
            <person name="Arick M.A. 2nd"/>
            <person name="Thrash A."/>
            <person name="Conover J.L."/>
            <person name="Sanders W.S."/>
            <person name="Peterson D.G."/>
            <person name="Frelichowski J.E."/>
            <person name="Scheffler J.A."/>
            <person name="Scheffler B.E."/>
            <person name="Wendel J.F."/>
        </authorList>
    </citation>
    <scope>NUCLEOTIDE SEQUENCE [LARGE SCALE GENOMIC DNA]</scope>
    <source>
        <strain evidence="1">5</strain>
        <tissue evidence="1">Leaf</tissue>
    </source>
</reference>
<evidence type="ECO:0000313" key="1">
    <source>
        <dbReference type="EMBL" id="MBA0753173.1"/>
    </source>
</evidence>
<dbReference type="Proteomes" id="UP000593579">
    <property type="component" value="Unassembled WGS sequence"/>
</dbReference>
<comment type="caution">
    <text evidence="1">The sequence shown here is derived from an EMBL/GenBank/DDBJ whole genome shotgun (WGS) entry which is preliminary data.</text>
</comment>
<dbReference type="OrthoDB" id="1001021at2759"/>
<name>A0A7J9CXJ3_GOSGO</name>
<evidence type="ECO:0000313" key="2">
    <source>
        <dbReference type="Proteomes" id="UP000593579"/>
    </source>
</evidence>
<keyword evidence="2" id="KW-1185">Reference proteome</keyword>
<protein>
    <submittedName>
        <fullName evidence="1">Uncharacterized protein</fullName>
    </submittedName>
</protein>
<proteinExistence type="predicted"/>